<feature type="compositionally biased region" description="Basic and acidic residues" evidence="3">
    <location>
        <begin position="376"/>
        <end position="388"/>
    </location>
</feature>
<sequence length="2326" mass="248641">MPFRGRSVDQLIPRRVVGSLALALSLALGGALLPPPVASVAADRSTELKQAKDPVPVVKGTTAKPAERPANTMRKTADPRLDKPSWPGRADAEITVAAANTKAPREVMVGSLPVAAAAVKGAKETTSPEKIAVEVLDAAGAKQLGASAVLKVEHTDDTERSAPVRLDIDYASFAEGYGGSYGSRLRLVELPACAAVATPGSKACPAAPKVLKTVNDPRAQTLSAEVMAPPRTTGTAVGAPGLFAVAAGPSSAQGTYKATALAPSSSWNVAASSGGFSWNYPLKSVPTPGGLVPTIGLGYSSQAADGRTAATNNQGSWVGDGFSYDPGYIERRYKPCSEDGHSSSGEQCWAFENATILLNGQSSELVQDDTTKKWHLSSDDGAKVEKRTGATNGDNDGEHWVVTTTDGTEYYFGLNRLPGWATGNEETKSTWTAPVFGDDKGEPCYNATFASAHCKQAWRWSLDYVKDTHDNVMSYFYEPETNHYALNGKTDVVGTAYHRGGYLKRIDYGQRDGQFYAAKAPARIDFQVAERCLPTDTFDCAPSKRTKANAANWPDVPVDQECAAGAKCTVGQSFFTTKRLTGITSQIREGTTGYRDVDHWSLTHQFHDNGDDSKTLWLNKIQHEGRDGTAVKMPAIELSGEQLANRVDAVGDNIAPFHRYRLSSVVSETGSLLDVNYAAANCTKSALPKPGESTKRCYPVKWAPPGYLEPITDWFHKYVVAEISETDRTGGSESTVTRYDYQGNAAWRKAKPDGITEDKFLTWGSWQGYGKVSVTSGTADKQSARVDYTYLQGMDGDKDADGATRTIKVKDSQGTEYTDAEEYTGQELEAVTYNGSAIASRTISQPWKHNTATQTRSWGTRHAVISKPRVQLGFTPLSSGGWRETRSTTTYDTTTRTGRVTHVEDLGDVSTPSDDTCTRTSYADNVDKNILSLPSRSEVVTVKCATTPDRSQQVLADERTFYDNGAFGASPTKGDVSKTERMTAHNGTTATYQTTGTTGYDGFGRPLWQKDAKNNETKTRYTETNGLLIRTAVTNAANHVTTTDYNPARGASTGQSDPNGVRTDLAQDALGRLTSVWLPDRNKSQTPSIKYSYLVRTTKPTVIKTEKVEHDGTYGAEFELFDSFLRGRQKQTEGPGGTRMVADAWYDGIGKVVKTNATYRAAGAPGDELLIAGNGGVGAQTRTEYDGLGRPTAEISLHSGTEQWRSTTRYDGELIHTDPPTGGVASTAVTDADGRTTALRHYRGDRPDPLLGYDETKYTYTPNGQLKTVTDAKNNVWTYEYDQLGRKTKSVDPDAGTSTTHYDELDRVQWTIDGNGKKVSTQYDSLSRPTFTWEGEPTTGTKLTETRYDKAGWLGHAWASMRYVNATQYVGSSVTSMDELYRPLKTVYAIPGSEGALGGTYEFTTSYNRDGTVRGTGMPAAGGLPAEALSYGYDELQRPTTLTGTTSYVTGTSYSGISQVMGLELYTGSGKKVGQTFEYEAGTGRLRTATVDVAGATNPVKQSSYSYDQVGNVLSIADTANTGSSATTDVQCFAYDTGARLKDAWTPAASAATAQGAGTVGSNGLDASKPSACDAAPGTNALNGPAPYWKSYSVDAIGNRTKDVTHDIGGDKTKDITRTYSYGGAGTAGDGPHQVTKVVENTPTGENQSTYTYDDAGNTETRVIGGNTQTLEWNATGQPAKIKTSAGESTFIYGPDGSRMVRKDPKATTVYLPGMELSLSAGSTTVKATRYYSHAGQTVAVRTSDNKLSFLASDHHGTGELAVDAATGAITQRRSDPYGVDRGEASGSWPGEKGFVGGTIDASTGLTHIGARSYDAQLGKFISVDPIIDYTRPQQINGYAYADNSPVTLSDPSGLYADCGAYDPRGCSRTPISNGAEAKEDAAEKDRDEAAAGKAAAEQQFTSAKQRTVRAAKAIVKILMDEIGITAGLDCLSTGDLGACGETVLNIAGSFAGGMAGKLLAKYGVPWKWEAGAKLLKRVVGLVDDIVGGISGMISASKKVTKAKEALAKAESALEAAKKRAAEASSGICERHSFLPDTKVLTANGKTKRIKDVKLGEKIIATDPKTGRTTVREVVRTITTEDDKDFVDLTIATKPDGAEGKSGKDSGKGEHLADPTSDGGSTATLTSTVNHPFWSPSEHKWIEAGDLTPGMTLRTADGDTATVVATRPFEQRQRTHDLTIRDIHTYYVLAGATPVLVHNCGSRPDGPDPDGNIVYRALAENDDHTMGLTARDPSNAGVSPLSHVAGKKLSPWISTTKNPDIAFDKYNQGHGVVAIDLRRISHSYVDISSGPFPSSRRHSAYARKDSEVLVWQNIPANAIVGHWPGG</sequence>
<dbReference type="InterPro" id="IPR030934">
    <property type="entry name" value="Intein_C"/>
</dbReference>
<feature type="compositionally biased region" description="Polar residues" evidence="3">
    <location>
        <begin position="2118"/>
        <end position="2128"/>
    </location>
</feature>
<dbReference type="CDD" id="cd00081">
    <property type="entry name" value="Hint"/>
    <property type="match status" value="1"/>
</dbReference>
<evidence type="ECO:0000259" key="4">
    <source>
        <dbReference type="SMART" id="SM00306"/>
    </source>
</evidence>
<dbReference type="InterPro" id="IPR031325">
    <property type="entry name" value="RHS_repeat"/>
</dbReference>
<dbReference type="InterPro" id="IPR056823">
    <property type="entry name" value="TEN-like_YD-shell"/>
</dbReference>
<dbReference type="Pfam" id="PF05593">
    <property type="entry name" value="RHS_repeat"/>
    <property type="match status" value="1"/>
</dbReference>
<evidence type="ECO:0000256" key="3">
    <source>
        <dbReference type="SAM" id="MobiDB-lite"/>
    </source>
</evidence>
<gene>
    <name evidence="5" type="ORF">SGL43_06719</name>
</gene>
<dbReference type="RefSeq" id="WP_244203687.1">
    <property type="nucleotide sequence ID" value="NZ_JBFAFJ010000009.1"/>
</dbReference>
<dbReference type="NCBIfam" id="TIGR01643">
    <property type="entry name" value="YD_repeat_2x"/>
    <property type="match status" value="1"/>
</dbReference>
<keyword evidence="6" id="KW-1185">Reference proteome</keyword>
<reference evidence="5" key="1">
    <citation type="submission" date="2022-03" db="EMBL/GenBank/DDBJ databases">
        <authorList>
            <person name="Leyn A S."/>
        </authorList>
    </citation>
    <scope>NUCLEOTIDE SEQUENCE</scope>
    <source>
        <strain evidence="5">Streptomyces globisporus 4-3</strain>
    </source>
</reference>
<comment type="caution">
    <text evidence="5">The sequence shown here is derived from an EMBL/GenBank/DDBJ whole genome shotgun (WGS) entry which is preliminary data.</text>
</comment>
<dbReference type="PANTHER" id="PTHR32305:SF17">
    <property type="entry name" value="TRNA NUCLEASE WAPA"/>
    <property type="match status" value="1"/>
</dbReference>
<keyword evidence="2" id="KW-0175">Coiled coil</keyword>
<dbReference type="Gene3D" id="2.180.10.10">
    <property type="entry name" value="RHS repeat-associated core"/>
    <property type="match status" value="2"/>
</dbReference>
<dbReference type="SUPFAM" id="SSF51294">
    <property type="entry name" value="Hedgehog/intein (Hint) domain"/>
    <property type="match status" value="1"/>
</dbReference>
<proteinExistence type="predicted"/>
<name>A0ABM9H7N1_STRGL</name>
<dbReference type="Pfam" id="PF25023">
    <property type="entry name" value="TEN_YD-shell"/>
    <property type="match status" value="1"/>
</dbReference>
<feature type="domain" description="Hint" evidence="4">
    <location>
        <begin position="2031"/>
        <end position="2157"/>
    </location>
</feature>
<protein>
    <recommendedName>
        <fullName evidence="4">Hint domain-containing protein</fullName>
    </recommendedName>
</protein>
<dbReference type="PROSITE" id="PS50817">
    <property type="entry name" value="INTEIN_N_TER"/>
    <property type="match status" value="1"/>
</dbReference>
<dbReference type="InterPro" id="IPR006530">
    <property type="entry name" value="YD"/>
</dbReference>
<keyword evidence="1" id="KW-0677">Repeat</keyword>
<evidence type="ECO:0000313" key="5">
    <source>
        <dbReference type="EMBL" id="CAH9419664.1"/>
    </source>
</evidence>
<dbReference type="InterPro" id="IPR056009">
    <property type="entry name" value="DUF7587"/>
</dbReference>
<dbReference type="Pfam" id="PF07591">
    <property type="entry name" value="PT-HINT"/>
    <property type="match status" value="1"/>
</dbReference>
<feature type="compositionally biased region" description="Basic and acidic residues" evidence="3">
    <location>
        <begin position="2096"/>
        <end position="2113"/>
    </location>
</feature>
<dbReference type="InterPro" id="IPR050708">
    <property type="entry name" value="T6SS_VgrG/RHS"/>
</dbReference>
<dbReference type="EMBL" id="CAKXYP010000026">
    <property type="protein sequence ID" value="CAH9419664.1"/>
    <property type="molecule type" value="Genomic_DNA"/>
</dbReference>
<feature type="region of interest" description="Disordered" evidence="3">
    <location>
        <begin position="376"/>
        <end position="397"/>
    </location>
</feature>
<feature type="compositionally biased region" description="Basic and acidic residues" evidence="3">
    <location>
        <begin position="1877"/>
        <end position="1891"/>
    </location>
</feature>
<dbReference type="InterPro" id="IPR003587">
    <property type="entry name" value="Hint_dom_N"/>
</dbReference>
<organism evidence="5 6">
    <name type="scientific">Streptomyces globisporus</name>
    <dbReference type="NCBI Taxonomy" id="1908"/>
    <lineage>
        <taxon>Bacteria</taxon>
        <taxon>Bacillati</taxon>
        <taxon>Actinomycetota</taxon>
        <taxon>Actinomycetes</taxon>
        <taxon>Kitasatosporales</taxon>
        <taxon>Streptomycetaceae</taxon>
        <taxon>Streptomyces</taxon>
    </lineage>
</organism>
<dbReference type="Proteomes" id="UP001154015">
    <property type="component" value="Unassembled WGS sequence"/>
</dbReference>
<evidence type="ECO:0000313" key="6">
    <source>
        <dbReference type="Proteomes" id="UP001154015"/>
    </source>
</evidence>
<evidence type="ECO:0000256" key="1">
    <source>
        <dbReference type="ARBA" id="ARBA00022737"/>
    </source>
</evidence>
<dbReference type="PANTHER" id="PTHR32305">
    <property type="match status" value="1"/>
</dbReference>
<feature type="region of interest" description="Disordered" evidence="3">
    <location>
        <begin position="1871"/>
        <end position="1896"/>
    </location>
</feature>
<feature type="coiled-coil region" evidence="2">
    <location>
        <begin position="1993"/>
        <end position="2027"/>
    </location>
</feature>
<dbReference type="InterPro" id="IPR036844">
    <property type="entry name" value="Hint_dom_sf"/>
</dbReference>
<dbReference type="Gene3D" id="2.170.16.10">
    <property type="entry name" value="Hedgehog/Intein (Hint) domain"/>
    <property type="match status" value="1"/>
</dbReference>
<accession>A0ABM9H7N1</accession>
<dbReference type="PROSITE" id="PS50818">
    <property type="entry name" value="INTEIN_C_TER"/>
    <property type="match status" value="1"/>
</dbReference>
<dbReference type="InterPro" id="IPR006141">
    <property type="entry name" value="Intein_N"/>
</dbReference>
<evidence type="ECO:0000256" key="2">
    <source>
        <dbReference type="SAM" id="Coils"/>
    </source>
</evidence>
<feature type="region of interest" description="Disordered" evidence="3">
    <location>
        <begin position="2093"/>
        <end position="2128"/>
    </location>
</feature>
<feature type="region of interest" description="Disordered" evidence="3">
    <location>
        <begin position="59"/>
        <end position="83"/>
    </location>
</feature>
<dbReference type="Pfam" id="PF24494">
    <property type="entry name" value="DUF7587"/>
    <property type="match status" value="1"/>
</dbReference>
<dbReference type="NCBIfam" id="TIGR03696">
    <property type="entry name" value="Rhs_assc_core"/>
    <property type="match status" value="1"/>
</dbReference>
<dbReference type="SMART" id="SM00306">
    <property type="entry name" value="HintN"/>
    <property type="match status" value="1"/>
</dbReference>
<dbReference type="InterPro" id="IPR022385">
    <property type="entry name" value="Rhs_assc_core"/>
</dbReference>